<feature type="domain" description="Transposase IS200-like" evidence="1">
    <location>
        <begin position="9"/>
        <end position="148"/>
    </location>
</feature>
<evidence type="ECO:0000259" key="1">
    <source>
        <dbReference type="SMART" id="SM01321"/>
    </source>
</evidence>
<sequence>MSRNYKISHDSQLHFISFATVNWIDVFTRPAYKAIVVDSLNYCIFNKGLEVYAWCIMSNHVHLIIGSQTGKQSDIIRDLKKHTAKTILKAIANNPQESRKEWMLWMFERAGKRNNNNTTYQFWQQHNQPIELNSNFLMEQKLDYIHHNPVEAGFVREPQEYIYSSAIDYAGGKGMVRIAPIN</sequence>
<organism evidence="2 3">
    <name type="scientific">Pontibacter saemangeumensis</name>
    <dbReference type="NCBI Taxonomy" id="1084525"/>
    <lineage>
        <taxon>Bacteria</taxon>
        <taxon>Pseudomonadati</taxon>
        <taxon>Bacteroidota</taxon>
        <taxon>Cytophagia</taxon>
        <taxon>Cytophagales</taxon>
        <taxon>Hymenobacteraceae</taxon>
        <taxon>Pontibacter</taxon>
    </lineage>
</organism>
<dbReference type="InterPro" id="IPR036515">
    <property type="entry name" value="Transposase_17_sf"/>
</dbReference>
<reference evidence="3" key="1">
    <citation type="journal article" date="2019" name="Int. J. Syst. Evol. Microbiol.">
        <title>The Global Catalogue of Microorganisms (GCM) 10K type strain sequencing project: providing services to taxonomists for standard genome sequencing and annotation.</title>
        <authorList>
            <consortium name="The Broad Institute Genomics Platform"/>
            <consortium name="The Broad Institute Genome Sequencing Center for Infectious Disease"/>
            <person name="Wu L."/>
            <person name="Ma J."/>
        </authorList>
    </citation>
    <scope>NUCLEOTIDE SEQUENCE [LARGE SCALE GENOMIC DNA]</scope>
    <source>
        <strain evidence="3">JCM 17926</strain>
    </source>
</reference>
<dbReference type="PANTHER" id="PTHR36966:SF1">
    <property type="entry name" value="REP-ASSOCIATED TYROSINE TRANSPOSASE"/>
    <property type="match status" value="1"/>
</dbReference>
<dbReference type="RefSeq" id="WP_345159540.1">
    <property type="nucleotide sequence ID" value="NZ_BAABHC010000014.1"/>
</dbReference>
<dbReference type="SUPFAM" id="SSF143422">
    <property type="entry name" value="Transposase IS200-like"/>
    <property type="match status" value="1"/>
</dbReference>
<dbReference type="NCBIfam" id="NF047646">
    <property type="entry name" value="REP_Tyr_transpos"/>
    <property type="match status" value="1"/>
</dbReference>
<proteinExistence type="predicted"/>
<protein>
    <submittedName>
        <fullName evidence="2">Transposase</fullName>
    </submittedName>
</protein>
<comment type="caution">
    <text evidence="2">The sequence shown here is derived from an EMBL/GenBank/DDBJ whole genome shotgun (WGS) entry which is preliminary data.</text>
</comment>
<name>A0ABP8LSV8_9BACT</name>
<accession>A0ABP8LSV8</accession>
<evidence type="ECO:0000313" key="3">
    <source>
        <dbReference type="Proteomes" id="UP001500552"/>
    </source>
</evidence>
<dbReference type="SMART" id="SM01321">
    <property type="entry name" value="Y1_Tnp"/>
    <property type="match status" value="1"/>
</dbReference>
<gene>
    <name evidence="2" type="ORF">GCM10023188_25330</name>
</gene>
<dbReference type="InterPro" id="IPR002686">
    <property type="entry name" value="Transposase_17"/>
</dbReference>
<dbReference type="Proteomes" id="UP001500552">
    <property type="component" value="Unassembled WGS sequence"/>
</dbReference>
<evidence type="ECO:0000313" key="2">
    <source>
        <dbReference type="EMBL" id="GAA4434412.1"/>
    </source>
</evidence>
<dbReference type="Pfam" id="PF01797">
    <property type="entry name" value="Y1_Tnp"/>
    <property type="match status" value="1"/>
</dbReference>
<dbReference type="EMBL" id="BAABHC010000014">
    <property type="protein sequence ID" value="GAA4434412.1"/>
    <property type="molecule type" value="Genomic_DNA"/>
</dbReference>
<dbReference type="InterPro" id="IPR052715">
    <property type="entry name" value="RAYT_transposase"/>
</dbReference>
<keyword evidence="3" id="KW-1185">Reference proteome</keyword>
<dbReference type="Gene3D" id="3.30.70.1290">
    <property type="entry name" value="Transposase IS200-like"/>
    <property type="match status" value="1"/>
</dbReference>
<dbReference type="PANTHER" id="PTHR36966">
    <property type="entry name" value="REP-ASSOCIATED TYROSINE TRANSPOSASE"/>
    <property type="match status" value="1"/>
</dbReference>